<dbReference type="Pfam" id="PF00009">
    <property type="entry name" value="GTP_EFTU"/>
    <property type="match status" value="1"/>
</dbReference>
<comment type="similarity">
    <text evidence="2 15">Belongs to the TRAFAC class translation factor GTPase superfamily. Classic translation factor GTPase family. EF-Tu/EF-1A subfamily.</text>
</comment>
<keyword evidence="19" id="KW-1185">Reference proteome</keyword>
<dbReference type="SUPFAM" id="SSF52540">
    <property type="entry name" value="P-loop containing nucleoside triphosphate hydrolases"/>
    <property type="match status" value="1"/>
</dbReference>
<evidence type="ECO:0000256" key="7">
    <source>
        <dbReference type="ARBA" id="ARBA00022768"/>
    </source>
</evidence>
<dbReference type="Gene3D" id="3.40.50.300">
    <property type="entry name" value="P-loop containing nucleotide triphosphate hydrolases"/>
    <property type="match status" value="1"/>
</dbReference>
<gene>
    <name evidence="18" type="primary">Tufm</name>
    <name evidence="18" type="ORF">CDAR_65661</name>
</gene>
<dbReference type="InterPro" id="IPR041709">
    <property type="entry name" value="EF-Tu_GTP-bd"/>
</dbReference>
<dbReference type="InterPro" id="IPR004541">
    <property type="entry name" value="Transl_elong_EFTu/EF1A_bac/org"/>
</dbReference>
<evidence type="ECO:0000256" key="3">
    <source>
        <dbReference type="ARBA" id="ARBA00011245"/>
    </source>
</evidence>
<comment type="caution">
    <text evidence="18">The sequence shown here is derived from an EMBL/GenBank/DDBJ whole genome shotgun (WGS) entry which is preliminary data.</text>
</comment>
<dbReference type="Proteomes" id="UP001054837">
    <property type="component" value="Unassembled WGS sequence"/>
</dbReference>
<dbReference type="CDD" id="cd03706">
    <property type="entry name" value="mtEFTU_III"/>
    <property type="match status" value="1"/>
</dbReference>
<evidence type="ECO:0000256" key="8">
    <source>
        <dbReference type="ARBA" id="ARBA00022801"/>
    </source>
</evidence>
<dbReference type="NCBIfam" id="NF009372">
    <property type="entry name" value="PRK12735.1"/>
    <property type="match status" value="1"/>
</dbReference>
<evidence type="ECO:0000256" key="9">
    <source>
        <dbReference type="ARBA" id="ARBA00022842"/>
    </source>
</evidence>
<evidence type="ECO:0000256" key="5">
    <source>
        <dbReference type="ARBA" id="ARBA00022723"/>
    </source>
</evidence>
<keyword evidence="8" id="KW-0378">Hydrolase</keyword>
<proteinExistence type="inferred from homology"/>
<keyword evidence="12" id="KW-0496">Mitochondrion</keyword>
<evidence type="ECO:0000256" key="16">
    <source>
        <dbReference type="SAM" id="MobiDB-lite"/>
    </source>
</evidence>
<evidence type="ECO:0000256" key="10">
    <source>
        <dbReference type="ARBA" id="ARBA00022917"/>
    </source>
</evidence>
<dbReference type="AlphaFoldDB" id="A0AAV4SCC4"/>
<dbReference type="InterPro" id="IPR027417">
    <property type="entry name" value="P-loop_NTPase"/>
</dbReference>
<dbReference type="PANTHER" id="PTHR43721">
    <property type="entry name" value="ELONGATION FACTOR TU-RELATED"/>
    <property type="match status" value="1"/>
</dbReference>
<dbReference type="PRINTS" id="PR00315">
    <property type="entry name" value="ELONGATNFCT"/>
</dbReference>
<name>A0AAV4SCC4_9ARAC</name>
<evidence type="ECO:0000256" key="11">
    <source>
        <dbReference type="ARBA" id="ARBA00022946"/>
    </source>
</evidence>
<comment type="function">
    <text evidence="15">This protein promotes the GTP-dependent binding of aminoacyl-tRNA to the A-site of ribosomes during protein biosynthesis.</text>
</comment>
<dbReference type="NCBIfam" id="NF009373">
    <property type="entry name" value="PRK12736.1"/>
    <property type="match status" value="1"/>
</dbReference>
<dbReference type="InterPro" id="IPR004161">
    <property type="entry name" value="EFTu-like_2"/>
</dbReference>
<evidence type="ECO:0000256" key="13">
    <source>
        <dbReference type="ARBA" id="ARBA00023134"/>
    </source>
</evidence>
<dbReference type="InterPro" id="IPR050055">
    <property type="entry name" value="EF-Tu_GTPase"/>
</dbReference>
<keyword evidence="10" id="KW-0648">Protein biosynthesis</keyword>
<sequence length="488" mass="54053">MVSFSSLLTIRNLLRNSGSKQHIFQTVTTKGSLPLFNVVTKNLLDVSIKRYLANIAIPGAKKVFQRDKPHCNIGTIGHVDHGKTTLTAAITKVLADKNMAKMKKYEEIDNAPEERARGITINVAHIEYTTDKRHYGHTDCPGHADYIKNMITGTSQMDGAILVVAATDGAMPQTREHLILAKQIGINHIVVFVNKTDSADKEMTELVEMELRDLLSEIGYNGDEVPFVYGSALYALEGKDPDDKGANSILKLLETIDSHIPTPERDLDKPFLLPIEHVHSIPGKGTVVTGRLERGSIKKNMPCEIVGYKKSDKPVKAVISGIEMFKQILEEAQAGDQLGALLRGVKKNELRRGMMLAQPGTVKAHDYVEAQVYLMTKEEGGRKIPLVKYNRAVVFSKTWDCVAEIDMSGKDLVMPGEDSNLVMKFIKPMVIESGQRFTLRDGMATFGTGVFTKINPDLNDLERETLNKGRKKEKRKAAEAELKKLSGS</sequence>
<evidence type="ECO:0000256" key="2">
    <source>
        <dbReference type="ARBA" id="ARBA00007249"/>
    </source>
</evidence>
<dbReference type="GO" id="GO:0003746">
    <property type="term" value="F:translation elongation factor activity"/>
    <property type="evidence" value="ECO:0007669"/>
    <property type="project" value="UniProtKB-UniRule"/>
</dbReference>
<evidence type="ECO:0000256" key="6">
    <source>
        <dbReference type="ARBA" id="ARBA00022741"/>
    </source>
</evidence>
<accession>A0AAV4SCC4</accession>
<dbReference type="InterPro" id="IPR031157">
    <property type="entry name" value="G_TR_CS"/>
</dbReference>
<dbReference type="InterPro" id="IPR009000">
    <property type="entry name" value="Transl_B-barrel_sf"/>
</dbReference>
<dbReference type="NCBIfam" id="NF000766">
    <property type="entry name" value="PRK00049.1"/>
    <property type="match status" value="1"/>
</dbReference>
<dbReference type="InterPro" id="IPR033720">
    <property type="entry name" value="EFTU_2"/>
</dbReference>
<feature type="region of interest" description="Disordered" evidence="16">
    <location>
        <begin position="465"/>
        <end position="488"/>
    </location>
</feature>
<evidence type="ECO:0000256" key="4">
    <source>
        <dbReference type="ARBA" id="ARBA00022490"/>
    </source>
</evidence>
<dbReference type="Pfam" id="PF03143">
    <property type="entry name" value="GTP_EFTU_D3"/>
    <property type="match status" value="1"/>
</dbReference>
<evidence type="ECO:0000259" key="17">
    <source>
        <dbReference type="PROSITE" id="PS51722"/>
    </source>
</evidence>
<keyword evidence="9" id="KW-0460">Magnesium</keyword>
<dbReference type="CDD" id="cd03697">
    <property type="entry name" value="EFTU_II"/>
    <property type="match status" value="1"/>
</dbReference>
<protein>
    <recommendedName>
        <fullName evidence="15">Elongation factor Tu</fullName>
    </recommendedName>
</protein>
<organism evidence="18 19">
    <name type="scientific">Caerostris darwini</name>
    <dbReference type="NCBI Taxonomy" id="1538125"/>
    <lineage>
        <taxon>Eukaryota</taxon>
        <taxon>Metazoa</taxon>
        <taxon>Ecdysozoa</taxon>
        <taxon>Arthropoda</taxon>
        <taxon>Chelicerata</taxon>
        <taxon>Arachnida</taxon>
        <taxon>Araneae</taxon>
        <taxon>Araneomorphae</taxon>
        <taxon>Entelegynae</taxon>
        <taxon>Araneoidea</taxon>
        <taxon>Araneidae</taxon>
        <taxon>Caerostris</taxon>
    </lineage>
</organism>
<dbReference type="CDD" id="cd01884">
    <property type="entry name" value="EF_Tu"/>
    <property type="match status" value="1"/>
</dbReference>
<evidence type="ECO:0000313" key="18">
    <source>
        <dbReference type="EMBL" id="GIY31948.1"/>
    </source>
</evidence>
<dbReference type="PANTHER" id="PTHR43721:SF36">
    <property type="entry name" value="ELONGATION FACTOR TU, MITOCHONDRIAL"/>
    <property type="match status" value="1"/>
</dbReference>
<dbReference type="GO" id="GO:0003924">
    <property type="term" value="F:GTPase activity"/>
    <property type="evidence" value="ECO:0007669"/>
    <property type="project" value="UniProtKB-UniRule"/>
</dbReference>
<dbReference type="SUPFAM" id="SSF50447">
    <property type="entry name" value="Translation proteins"/>
    <property type="match status" value="1"/>
</dbReference>
<evidence type="ECO:0000256" key="1">
    <source>
        <dbReference type="ARBA" id="ARBA00004173"/>
    </source>
</evidence>
<keyword evidence="5" id="KW-0479">Metal-binding</keyword>
<dbReference type="PROSITE" id="PS51722">
    <property type="entry name" value="G_TR_2"/>
    <property type="match status" value="1"/>
</dbReference>
<dbReference type="PROSITE" id="PS00301">
    <property type="entry name" value="G_TR_1"/>
    <property type="match status" value="1"/>
</dbReference>
<dbReference type="Gene3D" id="2.40.30.10">
    <property type="entry name" value="Translation factors"/>
    <property type="match status" value="2"/>
</dbReference>
<dbReference type="InterPro" id="IPR009001">
    <property type="entry name" value="Transl_elong_EF1A/Init_IF2_C"/>
</dbReference>
<feature type="domain" description="Tr-type G" evidence="17">
    <location>
        <begin position="68"/>
        <end position="264"/>
    </location>
</feature>
<dbReference type="FunFam" id="2.40.30.10:FF:000001">
    <property type="entry name" value="Elongation factor Tu"/>
    <property type="match status" value="1"/>
</dbReference>
<dbReference type="GO" id="GO:0005525">
    <property type="term" value="F:GTP binding"/>
    <property type="evidence" value="ECO:0007669"/>
    <property type="project" value="UniProtKB-UniRule"/>
</dbReference>
<dbReference type="Pfam" id="PF03144">
    <property type="entry name" value="GTP_EFTU_D2"/>
    <property type="match status" value="1"/>
</dbReference>
<dbReference type="GO" id="GO:0005739">
    <property type="term" value="C:mitochondrion"/>
    <property type="evidence" value="ECO:0007669"/>
    <property type="project" value="UniProtKB-SubCell"/>
</dbReference>
<comment type="subcellular location">
    <subcellularLocation>
        <location evidence="1">Mitochondrion</location>
    </subcellularLocation>
</comment>
<dbReference type="FunFam" id="3.40.50.300:FF:000576">
    <property type="entry name" value="Elongation factor Tu"/>
    <property type="match status" value="1"/>
</dbReference>
<keyword evidence="13 15" id="KW-0342">GTP-binding</keyword>
<keyword evidence="11" id="KW-0809">Transit peptide</keyword>
<keyword evidence="6 15" id="KW-0547">Nucleotide-binding</keyword>
<dbReference type="GO" id="GO:0046872">
    <property type="term" value="F:metal ion binding"/>
    <property type="evidence" value="ECO:0007669"/>
    <property type="project" value="UniProtKB-KW"/>
</dbReference>
<evidence type="ECO:0000256" key="12">
    <source>
        <dbReference type="ARBA" id="ARBA00023128"/>
    </source>
</evidence>
<dbReference type="EMBL" id="BPLQ01007739">
    <property type="protein sequence ID" value="GIY31948.1"/>
    <property type="molecule type" value="Genomic_DNA"/>
</dbReference>
<dbReference type="InterPro" id="IPR004160">
    <property type="entry name" value="Transl_elong_EFTu/EF1A_C"/>
</dbReference>
<keyword evidence="7 15" id="KW-0251">Elongation factor</keyword>
<evidence type="ECO:0000313" key="19">
    <source>
        <dbReference type="Proteomes" id="UP001054837"/>
    </source>
</evidence>
<evidence type="ECO:0000256" key="14">
    <source>
        <dbReference type="ARBA" id="ARBA00051990"/>
    </source>
</evidence>
<keyword evidence="4" id="KW-0963">Cytoplasm</keyword>
<evidence type="ECO:0000256" key="15">
    <source>
        <dbReference type="RuleBase" id="RU000325"/>
    </source>
</evidence>
<feature type="compositionally biased region" description="Basic and acidic residues" evidence="16">
    <location>
        <begin position="476"/>
        <end position="488"/>
    </location>
</feature>
<dbReference type="NCBIfam" id="TIGR00485">
    <property type="entry name" value="EF-Tu"/>
    <property type="match status" value="1"/>
</dbReference>
<reference evidence="18 19" key="1">
    <citation type="submission" date="2021-06" db="EMBL/GenBank/DDBJ databases">
        <title>Caerostris darwini draft genome.</title>
        <authorList>
            <person name="Kono N."/>
            <person name="Arakawa K."/>
        </authorList>
    </citation>
    <scope>NUCLEOTIDE SEQUENCE [LARGE SCALE GENOMIC DNA]</scope>
</reference>
<dbReference type="GO" id="GO:0070125">
    <property type="term" value="P:mitochondrial translational elongation"/>
    <property type="evidence" value="ECO:0007669"/>
    <property type="project" value="TreeGrafter"/>
</dbReference>
<comment type="subunit">
    <text evidence="3">Monomer.</text>
</comment>
<comment type="catalytic activity">
    <reaction evidence="14">
        <text>GTP + H2O = GDP + phosphate + H(+)</text>
        <dbReference type="Rhea" id="RHEA:19669"/>
        <dbReference type="ChEBI" id="CHEBI:15377"/>
        <dbReference type="ChEBI" id="CHEBI:15378"/>
        <dbReference type="ChEBI" id="CHEBI:37565"/>
        <dbReference type="ChEBI" id="CHEBI:43474"/>
        <dbReference type="ChEBI" id="CHEBI:58189"/>
        <dbReference type="EC" id="3.6.5.3"/>
    </reaction>
    <physiologicalReaction direction="left-to-right" evidence="14">
        <dbReference type="Rhea" id="RHEA:19670"/>
    </physiologicalReaction>
</comment>
<dbReference type="InterPro" id="IPR000795">
    <property type="entry name" value="T_Tr_GTP-bd_dom"/>
</dbReference>
<dbReference type="SUPFAM" id="SSF50465">
    <property type="entry name" value="EF-Tu/eEF-1alpha/eIF2-gamma C-terminal domain"/>
    <property type="match status" value="1"/>
</dbReference>